<name>A0A392UGQ0_9FABA</name>
<evidence type="ECO:0000313" key="2">
    <source>
        <dbReference type="Proteomes" id="UP000265520"/>
    </source>
</evidence>
<protein>
    <submittedName>
        <fullName evidence="1">Uncharacterized protein</fullName>
    </submittedName>
</protein>
<keyword evidence="2" id="KW-1185">Reference proteome</keyword>
<dbReference type="Proteomes" id="UP000265520">
    <property type="component" value="Unassembled WGS sequence"/>
</dbReference>
<reference evidence="1 2" key="1">
    <citation type="journal article" date="2018" name="Front. Plant Sci.">
        <title>Red Clover (Trifolium pratense) and Zigzag Clover (T. medium) - A Picture of Genomic Similarities and Differences.</title>
        <authorList>
            <person name="Dluhosova J."/>
            <person name="Istvanek J."/>
            <person name="Nedelnik J."/>
            <person name="Repkova J."/>
        </authorList>
    </citation>
    <scope>NUCLEOTIDE SEQUENCE [LARGE SCALE GENOMIC DNA]</scope>
    <source>
        <strain evidence="2">cv. 10/8</strain>
        <tissue evidence="1">Leaf</tissue>
    </source>
</reference>
<evidence type="ECO:0000313" key="1">
    <source>
        <dbReference type="EMBL" id="MCI71606.1"/>
    </source>
</evidence>
<dbReference type="EMBL" id="LXQA010799614">
    <property type="protein sequence ID" value="MCI71606.1"/>
    <property type="molecule type" value="Genomic_DNA"/>
</dbReference>
<feature type="non-terminal residue" evidence="1">
    <location>
        <position position="39"/>
    </location>
</feature>
<sequence>MKAKFAHTVDGFVKSIQEKMFEERGIDGIKLMTEMVERC</sequence>
<proteinExistence type="predicted"/>
<comment type="caution">
    <text evidence="1">The sequence shown here is derived from an EMBL/GenBank/DDBJ whole genome shotgun (WGS) entry which is preliminary data.</text>
</comment>
<organism evidence="1 2">
    <name type="scientific">Trifolium medium</name>
    <dbReference type="NCBI Taxonomy" id="97028"/>
    <lineage>
        <taxon>Eukaryota</taxon>
        <taxon>Viridiplantae</taxon>
        <taxon>Streptophyta</taxon>
        <taxon>Embryophyta</taxon>
        <taxon>Tracheophyta</taxon>
        <taxon>Spermatophyta</taxon>
        <taxon>Magnoliopsida</taxon>
        <taxon>eudicotyledons</taxon>
        <taxon>Gunneridae</taxon>
        <taxon>Pentapetalae</taxon>
        <taxon>rosids</taxon>
        <taxon>fabids</taxon>
        <taxon>Fabales</taxon>
        <taxon>Fabaceae</taxon>
        <taxon>Papilionoideae</taxon>
        <taxon>50 kb inversion clade</taxon>
        <taxon>NPAAA clade</taxon>
        <taxon>Hologalegina</taxon>
        <taxon>IRL clade</taxon>
        <taxon>Trifolieae</taxon>
        <taxon>Trifolium</taxon>
    </lineage>
</organism>
<accession>A0A392UGQ0</accession>
<dbReference type="AlphaFoldDB" id="A0A392UGQ0"/>